<evidence type="ECO:0000256" key="1">
    <source>
        <dbReference type="PROSITE-ProRule" id="PRU01263"/>
    </source>
</evidence>
<evidence type="ECO:0000313" key="5">
    <source>
        <dbReference type="RefSeq" id="XP_019895002.1"/>
    </source>
</evidence>
<dbReference type="GeneID" id="101890970"/>
<evidence type="ECO:0000256" key="2">
    <source>
        <dbReference type="SAM" id="MobiDB-lite"/>
    </source>
</evidence>
<feature type="binding site" evidence="1">
    <location>
        <position position="62"/>
    </location>
    <ligand>
        <name>Zn(2+)</name>
        <dbReference type="ChEBI" id="CHEBI:29105"/>
    </ligand>
</feature>
<accession>A0A9J7DN60</accession>
<reference evidence="5" key="1">
    <citation type="submission" date="2025-08" db="UniProtKB">
        <authorList>
            <consortium name="RefSeq"/>
        </authorList>
    </citation>
    <scope>IDENTIFICATION</scope>
    <source>
        <strain evidence="5">Aabys</strain>
        <tissue evidence="5">Whole body</tissue>
    </source>
</reference>
<proteinExistence type="predicted"/>
<gene>
    <name evidence="5" type="primary">LOC101890970</name>
</gene>
<feature type="domain" description="ZAD" evidence="3">
    <location>
        <begin position="5"/>
        <end position="89"/>
    </location>
</feature>
<sequence length="216" mass="24827">MVEERLCRCCRISTYRLVNLKAKVNVPGAEEKTYKDILHEMAIGMIQNIEEHDETIFPKKACNKCIRQIKQSYKFLLKVQSSYEYFMELDQKDDECGETEDSNVLLETYVEKPETHALLFEAESEVDTKGKDIGIDICRAGETELEEITIEIEQAEQFTNFETSHSEQLKNEDSFDGRQTACSSNETEKSDVESLGGKEMSPYVKYVEKSSKIKSL</sequence>
<feature type="compositionally biased region" description="Basic and acidic residues" evidence="2">
    <location>
        <begin position="166"/>
        <end position="176"/>
    </location>
</feature>
<evidence type="ECO:0000313" key="4">
    <source>
        <dbReference type="Proteomes" id="UP001652621"/>
    </source>
</evidence>
<dbReference type="VEuPathDB" id="VectorBase:MDOMA2_012139"/>
<feature type="binding site" evidence="1">
    <location>
        <position position="65"/>
    </location>
    <ligand>
        <name>Zn(2+)</name>
        <dbReference type="ChEBI" id="CHEBI:29105"/>
    </ligand>
</feature>
<dbReference type="PROSITE" id="PS51915">
    <property type="entry name" value="ZAD"/>
    <property type="match status" value="1"/>
</dbReference>
<keyword evidence="4" id="KW-1185">Reference proteome</keyword>
<dbReference type="GO" id="GO:0008270">
    <property type="term" value="F:zinc ion binding"/>
    <property type="evidence" value="ECO:0007669"/>
    <property type="project" value="UniProtKB-UniRule"/>
</dbReference>
<dbReference type="InterPro" id="IPR012934">
    <property type="entry name" value="Znf_AD"/>
</dbReference>
<feature type="binding site" evidence="1">
    <location>
        <position position="10"/>
    </location>
    <ligand>
        <name>Zn(2+)</name>
        <dbReference type="ChEBI" id="CHEBI:29105"/>
    </ligand>
</feature>
<protein>
    <submittedName>
        <fullName evidence="5">Uncharacterized protein LOC101890970</fullName>
    </submittedName>
</protein>
<dbReference type="Proteomes" id="UP001652621">
    <property type="component" value="Unplaced"/>
</dbReference>
<keyword evidence="1" id="KW-0862">Zinc</keyword>
<feature type="region of interest" description="Disordered" evidence="2">
    <location>
        <begin position="166"/>
        <end position="197"/>
    </location>
</feature>
<keyword evidence="1" id="KW-0479">Metal-binding</keyword>
<dbReference type="KEGG" id="mde:101890970"/>
<dbReference type="GO" id="GO:0005634">
    <property type="term" value="C:nucleus"/>
    <property type="evidence" value="ECO:0007669"/>
    <property type="project" value="InterPro"/>
</dbReference>
<dbReference type="SMART" id="SM00868">
    <property type="entry name" value="zf-AD"/>
    <property type="match status" value="1"/>
</dbReference>
<keyword evidence="1" id="KW-0863">Zinc-finger</keyword>
<evidence type="ECO:0000259" key="3">
    <source>
        <dbReference type="PROSITE" id="PS51915"/>
    </source>
</evidence>
<dbReference type="RefSeq" id="XP_019895002.1">
    <property type="nucleotide sequence ID" value="XM_020039443.2"/>
</dbReference>
<dbReference type="AlphaFoldDB" id="A0A9J7DN60"/>
<feature type="binding site" evidence="1">
    <location>
        <position position="7"/>
    </location>
    <ligand>
        <name>Zn(2+)</name>
        <dbReference type="ChEBI" id="CHEBI:29105"/>
    </ligand>
</feature>
<organism evidence="4 5">
    <name type="scientific">Musca domestica</name>
    <name type="common">House fly</name>
    <dbReference type="NCBI Taxonomy" id="7370"/>
    <lineage>
        <taxon>Eukaryota</taxon>
        <taxon>Metazoa</taxon>
        <taxon>Ecdysozoa</taxon>
        <taxon>Arthropoda</taxon>
        <taxon>Hexapoda</taxon>
        <taxon>Insecta</taxon>
        <taxon>Pterygota</taxon>
        <taxon>Neoptera</taxon>
        <taxon>Endopterygota</taxon>
        <taxon>Diptera</taxon>
        <taxon>Brachycera</taxon>
        <taxon>Muscomorpha</taxon>
        <taxon>Muscoidea</taxon>
        <taxon>Muscidae</taxon>
        <taxon>Musca</taxon>
    </lineage>
</organism>
<name>A0A9J7DN60_MUSDO</name>